<dbReference type="InterPro" id="IPR055399">
    <property type="entry name" value="CC_BshC"/>
</dbReference>
<gene>
    <name evidence="2" type="primary">bshC</name>
    <name evidence="5" type="ORF">SAMN04488090_1600</name>
</gene>
<dbReference type="RefSeq" id="WP_093200151.1">
    <property type="nucleotide sequence ID" value="NZ_FNGS01000003.1"/>
</dbReference>
<evidence type="ECO:0000313" key="5">
    <source>
        <dbReference type="EMBL" id="SDL73509.1"/>
    </source>
</evidence>
<accession>A0A1G9MH14</accession>
<dbReference type="InterPro" id="IPR055398">
    <property type="entry name" value="Rossmann-like_BshC"/>
</dbReference>
<evidence type="ECO:0000256" key="2">
    <source>
        <dbReference type="HAMAP-Rule" id="MF_01867"/>
    </source>
</evidence>
<dbReference type="PIRSF" id="PIRSF012535">
    <property type="entry name" value="UCP012535"/>
    <property type="match status" value="1"/>
</dbReference>
<dbReference type="STRING" id="563176.SAMN04488090_1600"/>
<dbReference type="HAMAP" id="MF_01867">
    <property type="entry name" value="BshC"/>
    <property type="match status" value="1"/>
</dbReference>
<dbReference type="Pfam" id="PF24850">
    <property type="entry name" value="CC_BshC"/>
    <property type="match status" value="1"/>
</dbReference>
<evidence type="ECO:0000259" key="3">
    <source>
        <dbReference type="Pfam" id="PF10079"/>
    </source>
</evidence>
<evidence type="ECO:0000259" key="4">
    <source>
        <dbReference type="Pfam" id="PF24850"/>
    </source>
</evidence>
<dbReference type="Pfam" id="PF10079">
    <property type="entry name" value="Rossmann-like_BshC"/>
    <property type="match status" value="1"/>
</dbReference>
<reference evidence="5 6" key="1">
    <citation type="submission" date="2016-10" db="EMBL/GenBank/DDBJ databases">
        <authorList>
            <person name="de Groot N.N."/>
        </authorList>
    </citation>
    <scope>NUCLEOTIDE SEQUENCE [LARGE SCALE GENOMIC DNA]</scope>
    <source>
        <strain evidence="5 6">DSM 21668</strain>
    </source>
</reference>
<dbReference type="OrthoDB" id="9765151at2"/>
<organism evidence="5 6">
    <name type="scientific">Siphonobacter aquaeclarae</name>
    <dbReference type="NCBI Taxonomy" id="563176"/>
    <lineage>
        <taxon>Bacteria</taxon>
        <taxon>Pseudomonadati</taxon>
        <taxon>Bacteroidota</taxon>
        <taxon>Cytophagia</taxon>
        <taxon>Cytophagales</taxon>
        <taxon>Cytophagaceae</taxon>
        <taxon>Siphonobacter</taxon>
    </lineage>
</organism>
<sequence>MQVSCIPLAATRQFSSLFLNFISGDETLKPFYGEFPNLDGFRRQLEIKQLDPERRRTLVSVLEKQYAGLENQPDIRSLLDEKTFTVTTGHQLNLFTGPLYVIFKLVSTINLAKRLSREFPEHRFVPVYWMATEDHDFDEINHFRLSGKTYTWNTSQTGAVGRMDPSGLKALFEEIPERLPLFEKAYSEQKTLADAVRFYMHELFGAEGLICLDADDRDLKASFRSVIEDDIRHHTAQRLVAECGLDALGYKQQVTPRDINFFYLKDGLRERLIPADGGVQVNDTKIHFSDAEVRDLLEQTPEVFSPNVILRPLYQEMILPNLAYLGGPGELAYWLQLKPVFDHYGVPYPVLMPRNFAMVLSAATRRRISNLDLSAEELFQDETHLRRKYVEKHAEYSLDIHPELGQILKSLEGIREKAARINPTLDGHIKAEEQKVKNWAERLERRLFASESQNQETAIRQLSELKAYLFPGGGLQERTDNFLNFSLADPAFIPKLLETFDPFRYEFYLLEV</sequence>
<proteinExistence type="inferred from homology"/>
<name>A0A1G9MH14_9BACT</name>
<evidence type="ECO:0000313" key="6">
    <source>
        <dbReference type="Proteomes" id="UP000198901"/>
    </source>
</evidence>
<dbReference type="AlphaFoldDB" id="A0A1G9MH14"/>
<keyword evidence="6" id="KW-1185">Reference proteome</keyword>
<dbReference type="InterPro" id="IPR011199">
    <property type="entry name" value="Bacillithiol_biosynth_BshC"/>
</dbReference>
<dbReference type="NCBIfam" id="TIGR03998">
    <property type="entry name" value="thiol_BshC"/>
    <property type="match status" value="1"/>
</dbReference>
<feature type="domain" description="Bacillithiol biosynthesis BshC N-terminal Rossmann-like" evidence="3">
    <location>
        <begin position="1"/>
        <end position="355"/>
    </location>
</feature>
<feature type="domain" description="Bacillithiol biosynthesis BshC C-terminal coiled-coil" evidence="4">
    <location>
        <begin position="357"/>
        <end position="511"/>
    </location>
</feature>
<keyword evidence="1 2" id="KW-0436">Ligase</keyword>
<dbReference type="EC" id="6.-.-.-" evidence="2"/>
<comment type="similarity">
    <text evidence="2">Belongs to the BshC family.</text>
</comment>
<evidence type="ECO:0000256" key="1">
    <source>
        <dbReference type="ARBA" id="ARBA00022598"/>
    </source>
</evidence>
<dbReference type="EMBL" id="FNGS01000003">
    <property type="protein sequence ID" value="SDL73509.1"/>
    <property type="molecule type" value="Genomic_DNA"/>
</dbReference>
<dbReference type="Proteomes" id="UP000198901">
    <property type="component" value="Unassembled WGS sequence"/>
</dbReference>
<protein>
    <recommendedName>
        <fullName evidence="2">Putative cysteine ligase BshC</fullName>
        <ecNumber evidence="2">6.-.-.-</ecNumber>
    </recommendedName>
</protein>
<dbReference type="GO" id="GO:0016874">
    <property type="term" value="F:ligase activity"/>
    <property type="evidence" value="ECO:0007669"/>
    <property type="project" value="UniProtKB-UniRule"/>
</dbReference>